<evidence type="ECO:0000256" key="6">
    <source>
        <dbReference type="ARBA" id="ARBA00023146"/>
    </source>
</evidence>
<dbReference type="InterPro" id="IPR005148">
    <property type="entry name" value="Arg-tRNA-synth_N"/>
</dbReference>
<dbReference type="PATRIC" id="fig|467210.3.peg.2024"/>
<dbReference type="InterPro" id="IPR008909">
    <property type="entry name" value="DALR_anticod-bd"/>
</dbReference>
<evidence type="ECO:0000313" key="13">
    <source>
        <dbReference type="Proteomes" id="UP000070394"/>
    </source>
</evidence>
<evidence type="ECO:0000313" key="12">
    <source>
        <dbReference type="EMBL" id="KXB55506.1"/>
    </source>
</evidence>
<keyword evidence="3 8" id="KW-0547">Nucleotide-binding</keyword>
<dbReference type="InterPro" id="IPR009080">
    <property type="entry name" value="tRNAsynth_Ia_anticodon-bd"/>
</dbReference>
<dbReference type="Pfam" id="PF00750">
    <property type="entry name" value="tRNA-synt_1d"/>
    <property type="match status" value="1"/>
</dbReference>
<dbReference type="InterPro" id="IPR001278">
    <property type="entry name" value="Arg-tRNA-ligase"/>
</dbReference>
<evidence type="ECO:0000256" key="3">
    <source>
        <dbReference type="ARBA" id="ARBA00022741"/>
    </source>
</evidence>
<dbReference type="Gene3D" id="3.30.1360.70">
    <property type="entry name" value="Arginyl tRNA synthetase N-terminal domain"/>
    <property type="match status" value="1"/>
</dbReference>
<feature type="short sequence motif" description="'HIGH' region" evidence="8">
    <location>
        <begin position="139"/>
        <end position="149"/>
    </location>
</feature>
<dbReference type="SUPFAM" id="SSF52374">
    <property type="entry name" value="Nucleotidylyl transferase"/>
    <property type="match status" value="1"/>
</dbReference>
<comment type="catalytic activity">
    <reaction evidence="7 8">
        <text>tRNA(Arg) + L-arginine + ATP = L-arginyl-tRNA(Arg) + AMP + diphosphate</text>
        <dbReference type="Rhea" id="RHEA:20301"/>
        <dbReference type="Rhea" id="RHEA-COMP:9658"/>
        <dbReference type="Rhea" id="RHEA-COMP:9673"/>
        <dbReference type="ChEBI" id="CHEBI:30616"/>
        <dbReference type="ChEBI" id="CHEBI:32682"/>
        <dbReference type="ChEBI" id="CHEBI:33019"/>
        <dbReference type="ChEBI" id="CHEBI:78442"/>
        <dbReference type="ChEBI" id="CHEBI:78513"/>
        <dbReference type="ChEBI" id="CHEBI:456215"/>
        <dbReference type="EC" id="6.1.1.19"/>
    </reaction>
</comment>
<comment type="subunit">
    <text evidence="8">Monomer.</text>
</comment>
<comment type="similarity">
    <text evidence="1 8 9">Belongs to the class-I aminoacyl-tRNA synthetase family.</text>
</comment>
<dbReference type="STRING" id="467210.HMPREF1866_02046"/>
<dbReference type="SUPFAM" id="SSF47323">
    <property type="entry name" value="Anticodon-binding domain of a subclass of class I aminoacyl-tRNA synthetases"/>
    <property type="match status" value="1"/>
</dbReference>
<dbReference type="Gene3D" id="3.40.50.620">
    <property type="entry name" value="HUPs"/>
    <property type="match status" value="1"/>
</dbReference>
<comment type="caution">
    <text evidence="12">The sequence shown here is derived from an EMBL/GenBank/DDBJ whole genome shotgun (WGS) entry which is preliminary data.</text>
</comment>
<keyword evidence="4 8" id="KW-0067">ATP-binding</keyword>
<dbReference type="GO" id="GO:0004814">
    <property type="term" value="F:arginine-tRNA ligase activity"/>
    <property type="evidence" value="ECO:0007669"/>
    <property type="project" value="UniProtKB-UniRule"/>
</dbReference>
<dbReference type="GO" id="GO:0005524">
    <property type="term" value="F:ATP binding"/>
    <property type="evidence" value="ECO:0007669"/>
    <property type="project" value="UniProtKB-UniRule"/>
</dbReference>
<gene>
    <name evidence="8" type="primary">argS</name>
    <name evidence="12" type="ORF">HMPREF1866_02046</name>
</gene>
<dbReference type="AlphaFoldDB" id="A0A133ZJ79"/>
<keyword evidence="13" id="KW-1185">Reference proteome</keyword>
<dbReference type="Pfam" id="PF05746">
    <property type="entry name" value="DALR_1"/>
    <property type="match status" value="1"/>
</dbReference>
<evidence type="ECO:0000256" key="8">
    <source>
        <dbReference type="HAMAP-Rule" id="MF_00123"/>
    </source>
</evidence>
<accession>A0A133ZJ79</accession>
<evidence type="ECO:0000256" key="9">
    <source>
        <dbReference type="RuleBase" id="RU363038"/>
    </source>
</evidence>
<evidence type="ECO:0000256" key="7">
    <source>
        <dbReference type="ARBA" id="ARBA00049339"/>
    </source>
</evidence>
<dbReference type="InterPro" id="IPR014729">
    <property type="entry name" value="Rossmann-like_a/b/a_fold"/>
</dbReference>
<dbReference type="NCBIfam" id="TIGR00456">
    <property type="entry name" value="argS"/>
    <property type="match status" value="1"/>
</dbReference>
<organism evidence="12 13">
    <name type="scientific">Lachnoanaerobaculum saburreum</name>
    <dbReference type="NCBI Taxonomy" id="467210"/>
    <lineage>
        <taxon>Bacteria</taxon>
        <taxon>Bacillati</taxon>
        <taxon>Bacillota</taxon>
        <taxon>Clostridia</taxon>
        <taxon>Lachnospirales</taxon>
        <taxon>Lachnospiraceae</taxon>
        <taxon>Lachnoanaerobaculum</taxon>
    </lineage>
</organism>
<dbReference type="InterPro" id="IPR035684">
    <property type="entry name" value="ArgRS_core"/>
</dbReference>
<dbReference type="Pfam" id="PF03485">
    <property type="entry name" value="Arg_tRNA_synt_N"/>
    <property type="match status" value="1"/>
</dbReference>
<dbReference type="GO" id="GO:0006420">
    <property type="term" value="P:arginyl-tRNA aminoacylation"/>
    <property type="evidence" value="ECO:0007669"/>
    <property type="project" value="UniProtKB-UniRule"/>
</dbReference>
<dbReference type="SUPFAM" id="SSF55190">
    <property type="entry name" value="Arginyl-tRNA synthetase (ArgRS), N-terminal 'additional' domain"/>
    <property type="match status" value="1"/>
</dbReference>
<dbReference type="SMART" id="SM01016">
    <property type="entry name" value="Arg_tRNA_synt_N"/>
    <property type="match status" value="1"/>
</dbReference>
<feature type="domain" description="DALR anticodon binding" evidence="10">
    <location>
        <begin position="486"/>
        <end position="605"/>
    </location>
</feature>
<keyword evidence="6 8" id="KW-0030">Aminoacyl-tRNA synthetase</keyword>
<evidence type="ECO:0000256" key="2">
    <source>
        <dbReference type="ARBA" id="ARBA00022598"/>
    </source>
</evidence>
<comment type="subcellular location">
    <subcellularLocation>
        <location evidence="8">Cytoplasm</location>
    </subcellularLocation>
</comment>
<dbReference type="PANTHER" id="PTHR11956">
    <property type="entry name" value="ARGINYL-TRNA SYNTHETASE"/>
    <property type="match status" value="1"/>
</dbReference>
<evidence type="ECO:0000259" key="11">
    <source>
        <dbReference type="SMART" id="SM01016"/>
    </source>
</evidence>
<protein>
    <recommendedName>
        <fullName evidence="8">Arginine--tRNA ligase</fullName>
        <ecNumber evidence="8">6.1.1.19</ecNumber>
    </recommendedName>
    <alternativeName>
        <fullName evidence="8">Arginyl-tRNA synthetase</fullName>
        <shortName evidence="8">ArgRS</shortName>
    </alternativeName>
</protein>
<keyword evidence="2 8" id="KW-0436">Ligase</keyword>
<evidence type="ECO:0000259" key="10">
    <source>
        <dbReference type="SMART" id="SM00836"/>
    </source>
</evidence>
<reference evidence="13" key="1">
    <citation type="submission" date="2016-01" db="EMBL/GenBank/DDBJ databases">
        <authorList>
            <person name="Mitreva M."/>
            <person name="Pepin K.H."/>
            <person name="Mihindukulasuriya K.A."/>
            <person name="Fulton R."/>
            <person name="Fronick C."/>
            <person name="O'Laughlin M."/>
            <person name="Miner T."/>
            <person name="Herter B."/>
            <person name="Rosa B.A."/>
            <person name="Cordes M."/>
            <person name="Tomlinson C."/>
            <person name="Wollam A."/>
            <person name="Palsikar V.B."/>
            <person name="Mardis E.R."/>
            <person name="Wilson R.K."/>
        </authorList>
    </citation>
    <scope>NUCLEOTIDE SEQUENCE [LARGE SCALE GENOMIC DNA]</scope>
    <source>
        <strain evidence="13">DNF00896</strain>
    </source>
</reference>
<sequence length="605" mass="68695">MKAFIKAYGIKNKWRSMKTIIELISDELKSAFAKLYGDDNYGKVNISNRPDLCEYQCNGAMAAAKVFKKKPIDIANEVVELLKESDSFDKIEAVMPGFININISSAFIEKYVRDMSNSEKYGVELDNPSKKIMIDYGGANVAKPLHIGHLRSAIIGECLKRMGRFFGNEVISDVHLGDWGLQMGLIIEELRERNPELVYFKKDFDGEYPKEAPFTLNDLEEIYPAASKKSKVDEDFKQRAQEATLELQKGYKPYRAIWQHIMDLSVADLKKNYGSLLVDFDLWKGESDADPYIPALIKDLEDRKIARVSEGALVVDIGVEGDKKELPPCIIRKSDGAALYATSDLGTLVEREKLYSPDEYIYIADKRQELHYTQFFRVARIAGIVPKSHELKYIGFGTINGKDGKPLKTRDGGVVRLEAVINDIADEVFAKIKQSRDISDEEARNTAKIVGLAAIKYADLSNQAAKDYIFDIDRFTSFEGNTGPYILYTIVRIKSILEKYYESSSQQISLSDLTVPVEDIHKKLYMELSQYNEVMKTAWEELAPHRICQFIYSVSNTFNSFYHEIKILTESDEKKKKGYLATILLTEEILETAINLLGIEAPDKM</sequence>
<feature type="domain" description="Arginyl tRNA synthetase N-terminal" evidence="11">
    <location>
        <begin position="18"/>
        <end position="103"/>
    </location>
</feature>
<dbReference type="EC" id="6.1.1.19" evidence="8"/>
<proteinExistence type="inferred from homology"/>
<dbReference type="Proteomes" id="UP000070394">
    <property type="component" value="Unassembled WGS sequence"/>
</dbReference>
<dbReference type="PRINTS" id="PR01038">
    <property type="entry name" value="TRNASYNTHARG"/>
</dbReference>
<dbReference type="Gene3D" id="1.10.730.10">
    <property type="entry name" value="Isoleucyl-tRNA Synthetase, Domain 1"/>
    <property type="match status" value="1"/>
</dbReference>
<evidence type="ECO:0000256" key="4">
    <source>
        <dbReference type="ARBA" id="ARBA00022840"/>
    </source>
</evidence>
<name>A0A133ZJ79_9FIRM</name>
<keyword evidence="8" id="KW-0963">Cytoplasm</keyword>
<dbReference type="GO" id="GO:0005737">
    <property type="term" value="C:cytoplasm"/>
    <property type="evidence" value="ECO:0007669"/>
    <property type="project" value="UniProtKB-SubCell"/>
</dbReference>
<dbReference type="InterPro" id="IPR036695">
    <property type="entry name" value="Arg-tRNA-synth_N_sf"/>
</dbReference>
<dbReference type="EMBL" id="LSDA01000111">
    <property type="protein sequence ID" value="KXB55506.1"/>
    <property type="molecule type" value="Genomic_DNA"/>
</dbReference>
<evidence type="ECO:0000256" key="1">
    <source>
        <dbReference type="ARBA" id="ARBA00005594"/>
    </source>
</evidence>
<dbReference type="SMART" id="SM00836">
    <property type="entry name" value="DALR_1"/>
    <property type="match status" value="1"/>
</dbReference>
<keyword evidence="5 8" id="KW-0648">Protein biosynthesis</keyword>
<evidence type="ECO:0000256" key="5">
    <source>
        <dbReference type="ARBA" id="ARBA00022917"/>
    </source>
</evidence>
<dbReference type="PANTHER" id="PTHR11956:SF11">
    <property type="entry name" value="ARGININE--TRNA LIGASE, MITOCHONDRIAL-RELATED"/>
    <property type="match status" value="1"/>
</dbReference>
<dbReference type="HAMAP" id="MF_00123">
    <property type="entry name" value="Arg_tRNA_synth"/>
    <property type="match status" value="1"/>
</dbReference>